<gene>
    <name evidence="2" type="ORF">CPAR01_11890</name>
</gene>
<feature type="region of interest" description="Disordered" evidence="1">
    <location>
        <begin position="156"/>
        <end position="197"/>
    </location>
</feature>
<dbReference type="Proteomes" id="UP001241169">
    <property type="component" value="Unassembled WGS sequence"/>
</dbReference>
<comment type="caution">
    <text evidence="2">The sequence shown here is derived from an EMBL/GenBank/DDBJ whole genome shotgun (WGS) entry which is preliminary data.</text>
</comment>
<name>A0ABQ9S8F9_9PEZI</name>
<proteinExistence type="predicted"/>
<feature type="compositionally biased region" description="Polar residues" evidence="1">
    <location>
        <begin position="163"/>
        <end position="176"/>
    </location>
</feature>
<protein>
    <submittedName>
        <fullName evidence="2">Uncharacterized protein</fullName>
    </submittedName>
</protein>
<feature type="region of interest" description="Disordered" evidence="1">
    <location>
        <begin position="112"/>
        <end position="143"/>
    </location>
</feature>
<feature type="region of interest" description="Disordered" evidence="1">
    <location>
        <begin position="260"/>
        <end position="300"/>
    </location>
</feature>
<sequence>MEASSSSRTCFCLTPSAPPIRLHDTHCGDCLGPSGGEQTPRLTTVCDKSGSFGHSIPVLRCRAFLRQLTVPSPQEGGTEVRTLFAYLMEAGTFGRCPRFARTFPVASTTSAAKLELSPSDQKRTVSPLAQPPTPPSSNSLPTQTVFSHRVLAHGTRSIRCPTSHPSSVHGYTSSPWNEREEKPRNEAQRRYNDDGDQVVQMTNYPNVFRGLVWPCHDIRRTWPQPKKRRQQSHGCAVPRVDMPYEASQLLPVSISYYSSFPPGTRKDNGRPLAGHRPHRPQAAEQTAPHGRDHLANPQGD</sequence>
<evidence type="ECO:0000313" key="3">
    <source>
        <dbReference type="Proteomes" id="UP001241169"/>
    </source>
</evidence>
<reference evidence="2 3" key="1">
    <citation type="submission" date="2016-10" db="EMBL/GenBank/DDBJ databases">
        <title>The genome sequence of Colletotrichum fioriniae PJ7.</title>
        <authorList>
            <person name="Baroncelli R."/>
        </authorList>
    </citation>
    <scope>NUCLEOTIDE SEQUENCE [LARGE SCALE GENOMIC DNA]</scope>
    <source>
        <strain evidence="2 3">IMI 384185</strain>
    </source>
</reference>
<dbReference type="RefSeq" id="XP_060344933.1">
    <property type="nucleotide sequence ID" value="XM_060496148.1"/>
</dbReference>
<dbReference type="EMBL" id="MOPA01000010">
    <property type="protein sequence ID" value="KAK1529578.1"/>
    <property type="molecule type" value="Genomic_DNA"/>
</dbReference>
<organism evidence="2 3">
    <name type="scientific">Colletotrichum paranaense</name>
    <dbReference type="NCBI Taxonomy" id="1914294"/>
    <lineage>
        <taxon>Eukaryota</taxon>
        <taxon>Fungi</taxon>
        <taxon>Dikarya</taxon>
        <taxon>Ascomycota</taxon>
        <taxon>Pezizomycotina</taxon>
        <taxon>Sordariomycetes</taxon>
        <taxon>Hypocreomycetidae</taxon>
        <taxon>Glomerellales</taxon>
        <taxon>Glomerellaceae</taxon>
        <taxon>Colletotrichum</taxon>
        <taxon>Colletotrichum acutatum species complex</taxon>
    </lineage>
</organism>
<evidence type="ECO:0000313" key="2">
    <source>
        <dbReference type="EMBL" id="KAK1529578.1"/>
    </source>
</evidence>
<feature type="compositionally biased region" description="Basic and acidic residues" evidence="1">
    <location>
        <begin position="177"/>
        <end position="193"/>
    </location>
</feature>
<evidence type="ECO:0000256" key="1">
    <source>
        <dbReference type="SAM" id="MobiDB-lite"/>
    </source>
</evidence>
<keyword evidence="3" id="KW-1185">Reference proteome</keyword>
<accession>A0ABQ9S8F9</accession>
<dbReference type="GeneID" id="85380047"/>